<dbReference type="Proteomes" id="UP000067444">
    <property type="component" value="Chromosome"/>
</dbReference>
<dbReference type="KEGG" id="otm:OSB_09580"/>
<dbReference type="AlphaFoldDB" id="A0A0K0Y3Q8"/>
<protein>
    <submittedName>
        <fullName evidence="1">PilZ domain protein</fullName>
    </submittedName>
</protein>
<reference evidence="1 2" key="1">
    <citation type="journal article" date="2015" name="Genome Announc.">
        <title>Closed Genome Sequence of Octadecabacter temperatus SB1, the First Mesophilic Species of the Genus Octadecabacter.</title>
        <authorList>
            <person name="Voget S."/>
            <person name="Billerbeck S."/>
            <person name="Simon M."/>
            <person name="Daniel R."/>
        </authorList>
    </citation>
    <scope>NUCLEOTIDE SEQUENCE [LARGE SCALE GENOMIC DNA]</scope>
    <source>
        <strain evidence="1 2">SB1</strain>
    </source>
</reference>
<accession>A0A0K0Y3Q8</accession>
<dbReference type="RefSeq" id="WP_049833900.1">
    <property type="nucleotide sequence ID" value="NZ_CP012160.1"/>
</dbReference>
<dbReference type="Pfam" id="PF07238">
    <property type="entry name" value="PilZ"/>
    <property type="match status" value="1"/>
</dbReference>
<keyword evidence="2" id="KW-1185">Reference proteome</keyword>
<dbReference type="SUPFAM" id="SSF141371">
    <property type="entry name" value="PilZ domain-like"/>
    <property type="match status" value="1"/>
</dbReference>
<sequence length="93" mass="10429">MSSRQKRYPANFPIVIRQGPEMLGATICNISLGGGCIMTDHPFKKGDTIVLDYTFGQTRAVVMWSMEKITGLRFENELTINGLHNIRDLRVSA</sequence>
<evidence type="ECO:0000313" key="1">
    <source>
        <dbReference type="EMBL" id="AKS45516.1"/>
    </source>
</evidence>
<dbReference type="OrthoDB" id="7870368at2"/>
<dbReference type="InterPro" id="IPR009875">
    <property type="entry name" value="PilZ_domain"/>
</dbReference>
<dbReference type="EMBL" id="CP012160">
    <property type="protein sequence ID" value="AKS45516.1"/>
    <property type="molecule type" value="Genomic_DNA"/>
</dbReference>
<dbReference type="GO" id="GO:0035438">
    <property type="term" value="F:cyclic-di-GMP binding"/>
    <property type="evidence" value="ECO:0007669"/>
    <property type="project" value="InterPro"/>
</dbReference>
<organism evidence="1 2">
    <name type="scientific">Octadecabacter temperatus</name>
    <dbReference type="NCBI Taxonomy" id="1458307"/>
    <lineage>
        <taxon>Bacteria</taxon>
        <taxon>Pseudomonadati</taxon>
        <taxon>Pseudomonadota</taxon>
        <taxon>Alphaproteobacteria</taxon>
        <taxon>Rhodobacterales</taxon>
        <taxon>Roseobacteraceae</taxon>
        <taxon>Octadecabacter</taxon>
    </lineage>
</organism>
<gene>
    <name evidence="1" type="ORF">OSB_09580</name>
</gene>
<name>A0A0K0Y3Q8_9RHOB</name>
<evidence type="ECO:0000313" key="2">
    <source>
        <dbReference type="Proteomes" id="UP000067444"/>
    </source>
</evidence>
<proteinExistence type="predicted"/>